<dbReference type="Proteomes" id="UP001054945">
    <property type="component" value="Unassembled WGS sequence"/>
</dbReference>
<comment type="caution">
    <text evidence="2">The sequence shown here is derived from an EMBL/GenBank/DDBJ whole genome shotgun (WGS) entry which is preliminary data.</text>
</comment>
<proteinExistence type="predicted"/>
<reference evidence="2 3" key="1">
    <citation type="submission" date="2021-06" db="EMBL/GenBank/DDBJ databases">
        <title>Caerostris extrusa draft genome.</title>
        <authorList>
            <person name="Kono N."/>
            <person name="Arakawa K."/>
        </authorList>
    </citation>
    <scope>NUCLEOTIDE SEQUENCE [LARGE SCALE GENOMIC DNA]</scope>
</reference>
<accession>A0AAV4WUX9</accession>
<sequence length="182" mass="20207">MEGNWWGRENAPGKIKKKKRKEKEVLAASNAKWRNHPSSFGECFPSLISLVFQNIWLRRVIFSFAQVTKTNPFRGVFVFSLQIEFDRFGKEGVGGRAGGGKGCNSTIWRGQVKKGGPNPLVPTGVEPPQQKWGGPNDLRKEDGNRISCSGQVRMPLVRSFPQRGGLIDLFIGGVGGRVRVRV</sequence>
<feature type="region of interest" description="Disordered" evidence="1">
    <location>
        <begin position="1"/>
        <end position="21"/>
    </location>
</feature>
<evidence type="ECO:0000256" key="1">
    <source>
        <dbReference type="SAM" id="MobiDB-lite"/>
    </source>
</evidence>
<evidence type="ECO:0000313" key="2">
    <source>
        <dbReference type="EMBL" id="GIY85485.1"/>
    </source>
</evidence>
<evidence type="ECO:0000313" key="3">
    <source>
        <dbReference type="Proteomes" id="UP001054945"/>
    </source>
</evidence>
<dbReference type="AlphaFoldDB" id="A0AAV4WUX9"/>
<organism evidence="2 3">
    <name type="scientific">Caerostris extrusa</name>
    <name type="common">Bark spider</name>
    <name type="synonym">Caerostris bankana</name>
    <dbReference type="NCBI Taxonomy" id="172846"/>
    <lineage>
        <taxon>Eukaryota</taxon>
        <taxon>Metazoa</taxon>
        <taxon>Ecdysozoa</taxon>
        <taxon>Arthropoda</taxon>
        <taxon>Chelicerata</taxon>
        <taxon>Arachnida</taxon>
        <taxon>Araneae</taxon>
        <taxon>Araneomorphae</taxon>
        <taxon>Entelegynae</taxon>
        <taxon>Araneoidea</taxon>
        <taxon>Araneidae</taxon>
        <taxon>Caerostris</taxon>
    </lineage>
</organism>
<gene>
    <name evidence="2" type="ORF">CEXT_199331</name>
</gene>
<name>A0AAV4WUX9_CAEEX</name>
<protein>
    <submittedName>
        <fullName evidence="2">Uncharacterized protein</fullName>
    </submittedName>
</protein>
<keyword evidence="3" id="KW-1185">Reference proteome</keyword>
<feature type="region of interest" description="Disordered" evidence="1">
    <location>
        <begin position="122"/>
        <end position="144"/>
    </location>
</feature>
<dbReference type="EMBL" id="BPLR01016659">
    <property type="protein sequence ID" value="GIY85485.1"/>
    <property type="molecule type" value="Genomic_DNA"/>
</dbReference>